<organism evidence="2 3">
    <name type="scientific">Bacillus atrophaeus (strain 1942)</name>
    <dbReference type="NCBI Taxonomy" id="720555"/>
    <lineage>
        <taxon>Bacteria</taxon>
        <taxon>Bacillati</taxon>
        <taxon>Bacillota</taxon>
        <taxon>Bacilli</taxon>
        <taxon>Bacillales</taxon>
        <taxon>Bacillaceae</taxon>
        <taxon>Bacillus</taxon>
    </lineage>
</organism>
<feature type="transmembrane region" description="Helical" evidence="1">
    <location>
        <begin position="9"/>
        <end position="27"/>
    </location>
</feature>
<keyword evidence="3" id="KW-1185">Reference proteome</keyword>
<name>A0ABM5M4R7_BACA1</name>
<evidence type="ECO:0000256" key="1">
    <source>
        <dbReference type="SAM" id="Phobius"/>
    </source>
</evidence>
<keyword evidence="1" id="KW-0472">Membrane</keyword>
<keyword evidence="1" id="KW-0812">Transmembrane</keyword>
<proteinExistence type="predicted"/>
<sequence length="215" mass="23431">MKREFVLRWAFYFIGLLILSFGISLTIEGKALGISPWDAFHYGLFQHFGLTIGQWAIIIGAIIVCLTSVFTKALPKIGALLNMVLIGIFIDFFNILLPEPSTYTASVIVFSLGVLLIGYGVGVYVSAGLGAGPRDSLMMLISEKTGWNVQWVRNGIELTILAVAWGMGGPIGIGTIITAILTGLILRFSLPQSTQLLRYMLMKRVEKVSQTGTSL</sequence>
<gene>
    <name evidence="2" type="ordered locus">BATR1942_20465</name>
</gene>
<dbReference type="InterPro" id="IPR038750">
    <property type="entry name" value="YczE/YyaS-like"/>
</dbReference>
<protein>
    <submittedName>
        <fullName evidence="2">Integral inner membrane protein regulating antibiotic production</fullName>
    </submittedName>
</protein>
<accession>A0ABM5M4R7</accession>
<feature type="transmembrane region" description="Helical" evidence="1">
    <location>
        <begin position="47"/>
        <end position="70"/>
    </location>
</feature>
<reference evidence="2 3" key="1">
    <citation type="journal article" date="2011" name="Front. Microbiol.">
        <title>Genomic signatures of strain selection and enhancement in Bacillus atrophaeus var. globigii, a historical biowarfare simulant.</title>
        <authorList>
            <person name="Gibbons H.S."/>
            <person name="Broomall S.M."/>
            <person name="McNew L.A."/>
            <person name="Daligault H."/>
            <person name="Chapman C."/>
            <person name="Bruce D."/>
            <person name="Karavis M."/>
            <person name="Krepps M."/>
            <person name="McGregor P.A."/>
            <person name="Hong C."/>
            <person name="Park K.H."/>
            <person name="Akmal A."/>
            <person name="Feldman A."/>
            <person name="Lin J.S."/>
            <person name="Chang W.E."/>
            <person name="Higgs B.W."/>
            <person name="Demirev P."/>
            <person name="Lindquist J."/>
            <person name="Liem A."/>
            <person name="Fochler E."/>
            <person name="Read T.D."/>
            <person name="Tapia R."/>
            <person name="Johnson S."/>
            <person name="Bishop-Lilly K.A."/>
            <person name="Detter C."/>
            <person name="Han C."/>
            <person name="Sozhamannan S."/>
            <person name="Rosenzweig C.N."/>
            <person name="Skowronski E.W."/>
        </authorList>
    </citation>
    <scope>NUCLEOTIDE SEQUENCE [LARGE SCALE GENOMIC DNA]</scope>
    <source>
        <strain evidence="2 3">1942</strain>
    </source>
</reference>
<dbReference type="Proteomes" id="UP000006867">
    <property type="component" value="Chromosome"/>
</dbReference>
<feature type="transmembrane region" description="Helical" evidence="1">
    <location>
        <begin position="77"/>
        <end position="97"/>
    </location>
</feature>
<dbReference type="PANTHER" id="PTHR40078">
    <property type="entry name" value="INTEGRAL MEMBRANE PROTEIN-RELATED"/>
    <property type="match status" value="1"/>
</dbReference>
<dbReference type="RefSeq" id="WP_004430187.1">
    <property type="nucleotide sequence ID" value="NC_014639.1"/>
</dbReference>
<keyword evidence="1" id="KW-1133">Transmembrane helix</keyword>
<feature type="transmembrane region" description="Helical" evidence="1">
    <location>
        <begin position="103"/>
        <end position="125"/>
    </location>
</feature>
<dbReference type="PANTHER" id="PTHR40078:SF1">
    <property type="entry name" value="INTEGRAL MEMBRANE PROTEIN"/>
    <property type="match status" value="1"/>
</dbReference>
<evidence type="ECO:0000313" key="2">
    <source>
        <dbReference type="EMBL" id="ADP35008.1"/>
    </source>
</evidence>
<dbReference type="EMBL" id="CP002207">
    <property type="protein sequence ID" value="ADP35008.1"/>
    <property type="molecule type" value="Genomic_DNA"/>
</dbReference>
<evidence type="ECO:0000313" key="3">
    <source>
        <dbReference type="Proteomes" id="UP000006867"/>
    </source>
</evidence>
<dbReference type="Pfam" id="PF19700">
    <property type="entry name" value="DUF6198"/>
    <property type="match status" value="1"/>
</dbReference>